<dbReference type="Pfam" id="PF07331">
    <property type="entry name" value="TctB"/>
    <property type="match status" value="1"/>
</dbReference>
<evidence type="ECO:0000313" key="3">
    <source>
        <dbReference type="EMBL" id="QXO18190.1"/>
    </source>
</evidence>
<reference evidence="3" key="1">
    <citation type="submission" date="2021-06" db="EMBL/GenBank/DDBJ databases">
        <title>Vibrio nov. sp., novel gut bacterium isolated from Yellow Sea oyster.</title>
        <authorList>
            <person name="Muhammad N."/>
            <person name="Nguyen T.H."/>
            <person name="Lee Y.-J."/>
            <person name="Ko J."/>
            <person name="Kim S.-G."/>
        </authorList>
    </citation>
    <scope>NUCLEOTIDE SEQUENCE</scope>
    <source>
        <strain evidence="3">OG9-811</strain>
    </source>
</reference>
<sequence length="171" mass="18503">MEVKSRKPGELVFSVLMVLLSAGLLYQAFFISDSHALSSPGAFPMSAAAIMLVFSLITVKDTLKKAPVKSALRAFLQQIVPTNVVIMLVLIGLFAFCLESIGFVITTFVFLTVTLLLLHQRNLVKAVTIALLALVVIYIIFRLVFLVILPEGVIPEGDVLSYLSSLFSGGA</sequence>
<proteinExistence type="predicted"/>
<feature type="domain" description="DUF1468" evidence="2">
    <location>
        <begin position="12"/>
        <end position="150"/>
    </location>
</feature>
<evidence type="ECO:0000256" key="1">
    <source>
        <dbReference type="SAM" id="Phobius"/>
    </source>
</evidence>
<dbReference type="RefSeq" id="WP_136482662.1">
    <property type="nucleotide sequence ID" value="NZ_CP076643.1"/>
</dbReference>
<dbReference type="Proteomes" id="UP000694232">
    <property type="component" value="Chromosome 1"/>
</dbReference>
<evidence type="ECO:0000259" key="2">
    <source>
        <dbReference type="Pfam" id="PF07331"/>
    </source>
</evidence>
<keyword evidence="1" id="KW-0472">Membrane</keyword>
<feature type="transmembrane region" description="Helical" evidence="1">
    <location>
        <begin position="12"/>
        <end position="29"/>
    </location>
</feature>
<feature type="transmembrane region" description="Helical" evidence="1">
    <location>
        <begin position="101"/>
        <end position="119"/>
    </location>
</feature>
<accession>A0A975UAI9</accession>
<keyword evidence="1" id="KW-0812">Transmembrane</keyword>
<protein>
    <submittedName>
        <fullName evidence="3">Tripartite tricarboxylate transporter TctB family protein</fullName>
    </submittedName>
</protein>
<feature type="transmembrane region" description="Helical" evidence="1">
    <location>
        <begin position="71"/>
        <end position="95"/>
    </location>
</feature>
<name>A0A975UAI9_9VIBR</name>
<dbReference type="EMBL" id="CP076643">
    <property type="protein sequence ID" value="QXO18190.1"/>
    <property type="molecule type" value="Genomic_DNA"/>
</dbReference>
<dbReference type="AlphaFoldDB" id="A0A975UAI9"/>
<dbReference type="InterPro" id="IPR009936">
    <property type="entry name" value="DUF1468"/>
</dbReference>
<organism evidence="3 4">
    <name type="scientific">Vibrio ostreae</name>
    <dbReference type="NCBI Taxonomy" id="2841925"/>
    <lineage>
        <taxon>Bacteria</taxon>
        <taxon>Pseudomonadati</taxon>
        <taxon>Pseudomonadota</taxon>
        <taxon>Gammaproteobacteria</taxon>
        <taxon>Vibrionales</taxon>
        <taxon>Vibrionaceae</taxon>
        <taxon>Vibrio</taxon>
    </lineage>
</organism>
<gene>
    <name evidence="3" type="ORF">KNV97_07845</name>
</gene>
<keyword evidence="1" id="KW-1133">Transmembrane helix</keyword>
<keyword evidence="4" id="KW-1185">Reference proteome</keyword>
<feature type="transmembrane region" description="Helical" evidence="1">
    <location>
        <begin position="126"/>
        <end position="149"/>
    </location>
</feature>
<feature type="transmembrane region" description="Helical" evidence="1">
    <location>
        <begin position="41"/>
        <end position="59"/>
    </location>
</feature>
<evidence type="ECO:0000313" key="4">
    <source>
        <dbReference type="Proteomes" id="UP000694232"/>
    </source>
</evidence>
<dbReference type="KEGG" id="vos:KNV97_07845"/>